<name>A0A1Q2KYC1_9BACL</name>
<evidence type="ECO:0000313" key="2">
    <source>
        <dbReference type="EMBL" id="AQQ53104.1"/>
    </source>
</evidence>
<feature type="domain" description="Methyltransferase type 11" evidence="1">
    <location>
        <begin position="49"/>
        <end position="142"/>
    </location>
</feature>
<dbReference type="EMBL" id="CP019640">
    <property type="protein sequence ID" value="AQQ53104.1"/>
    <property type="molecule type" value="Genomic_DNA"/>
</dbReference>
<dbReference type="Gene3D" id="3.40.50.150">
    <property type="entry name" value="Vaccinia Virus protein VP39"/>
    <property type="match status" value="1"/>
</dbReference>
<dbReference type="GO" id="GO:0032259">
    <property type="term" value="P:methylation"/>
    <property type="evidence" value="ECO:0007669"/>
    <property type="project" value="UniProtKB-KW"/>
</dbReference>
<dbReference type="InterPro" id="IPR029063">
    <property type="entry name" value="SAM-dependent_MTases_sf"/>
</dbReference>
<dbReference type="PANTHER" id="PTHR43861:SF1">
    <property type="entry name" value="TRANS-ACONITATE 2-METHYLTRANSFERASE"/>
    <property type="match status" value="1"/>
</dbReference>
<dbReference type="KEGG" id="pmar:B0X71_08350"/>
<sequence>MKKDVREAFNRLASVYAQSVDTDSPYNSEYERPAMLEQLPEDLEGHTALDAGCAAGWYTSQLTDRGARVTGIDSSENMVDAARQRIGNQAEILHLDLEDPLPFEQNSFDLIISSLTLHYIRDWTDPFKEFKRVLKPGGILLFSVHHPLTDINLLEDADYFSTELIRDTWHKNGQSYDVPFFRRSLQSVMNETLAHFTISGIVEPLPTAAFREQDPEQFKRLMKRPQFLIVKAT</sequence>
<proteinExistence type="predicted"/>
<keyword evidence="2" id="KW-0808">Transferase</keyword>
<gene>
    <name evidence="2" type="ORF">B0X71_08350</name>
</gene>
<dbReference type="RefSeq" id="WP_077588987.1">
    <property type="nucleotide sequence ID" value="NZ_CP019640.1"/>
</dbReference>
<dbReference type="Pfam" id="PF08241">
    <property type="entry name" value="Methyltransf_11"/>
    <property type="match status" value="1"/>
</dbReference>
<dbReference type="OrthoDB" id="9791837at2"/>
<dbReference type="SUPFAM" id="SSF53335">
    <property type="entry name" value="S-adenosyl-L-methionine-dependent methyltransferases"/>
    <property type="match status" value="1"/>
</dbReference>
<evidence type="ECO:0000313" key="3">
    <source>
        <dbReference type="Proteomes" id="UP000188184"/>
    </source>
</evidence>
<dbReference type="Proteomes" id="UP000188184">
    <property type="component" value="Chromosome"/>
</dbReference>
<dbReference type="AlphaFoldDB" id="A0A1Q2KYC1"/>
<reference evidence="2 3" key="1">
    <citation type="submission" date="2017-02" db="EMBL/GenBank/DDBJ databases">
        <title>The complete genomic sequence of a novel cold adapted crude oil-degrading bacterium Planococcus qaidamina Y42.</title>
        <authorList>
            <person name="Yang R."/>
        </authorList>
    </citation>
    <scope>NUCLEOTIDE SEQUENCE [LARGE SCALE GENOMIC DNA]</scope>
    <source>
        <strain evidence="2 3">Y42</strain>
    </source>
</reference>
<keyword evidence="3" id="KW-1185">Reference proteome</keyword>
<dbReference type="GO" id="GO:0008757">
    <property type="term" value="F:S-adenosylmethionine-dependent methyltransferase activity"/>
    <property type="evidence" value="ECO:0007669"/>
    <property type="project" value="InterPro"/>
</dbReference>
<dbReference type="InterPro" id="IPR013216">
    <property type="entry name" value="Methyltransf_11"/>
</dbReference>
<dbReference type="PANTHER" id="PTHR43861">
    <property type="entry name" value="TRANS-ACONITATE 2-METHYLTRANSFERASE-RELATED"/>
    <property type="match status" value="1"/>
</dbReference>
<keyword evidence="2" id="KW-0489">Methyltransferase</keyword>
<protein>
    <submittedName>
        <fullName evidence="2">SAM-dependent methyltransferase</fullName>
    </submittedName>
</protein>
<accession>A0A1Q2KYC1</accession>
<dbReference type="CDD" id="cd02440">
    <property type="entry name" value="AdoMet_MTases"/>
    <property type="match status" value="1"/>
</dbReference>
<evidence type="ECO:0000259" key="1">
    <source>
        <dbReference type="Pfam" id="PF08241"/>
    </source>
</evidence>
<organism evidence="2 3">
    <name type="scientific">Planococcus lenghuensis</name>
    <dbReference type="NCBI Taxonomy" id="2213202"/>
    <lineage>
        <taxon>Bacteria</taxon>
        <taxon>Bacillati</taxon>
        <taxon>Bacillota</taxon>
        <taxon>Bacilli</taxon>
        <taxon>Bacillales</taxon>
        <taxon>Caryophanaceae</taxon>
        <taxon>Planococcus</taxon>
    </lineage>
</organism>